<dbReference type="AlphaFoldDB" id="A0A0C3L9M7"/>
<dbReference type="InterPro" id="IPR006598">
    <property type="entry name" value="CAP10"/>
</dbReference>
<evidence type="ECO:0000313" key="4">
    <source>
        <dbReference type="EMBL" id="KIO30623.1"/>
    </source>
</evidence>
<dbReference type="EMBL" id="KN822970">
    <property type="protein sequence ID" value="KIO30623.1"/>
    <property type="molecule type" value="Genomic_DNA"/>
</dbReference>
<dbReference type="SMART" id="SM00672">
    <property type="entry name" value="CAP10"/>
    <property type="match status" value="1"/>
</dbReference>
<evidence type="ECO:0000259" key="3">
    <source>
        <dbReference type="SMART" id="SM00672"/>
    </source>
</evidence>
<keyword evidence="2" id="KW-0808">Transferase</keyword>
<dbReference type="GO" id="GO:0016740">
    <property type="term" value="F:transferase activity"/>
    <property type="evidence" value="ECO:0007669"/>
    <property type="project" value="UniProtKB-KW"/>
</dbReference>
<gene>
    <name evidence="4" type="ORF">M407DRAFT_68987</name>
</gene>
<reference evidence="5" key="2">
    <citation type="submission" date="2015-01" db="EMBL/GenBank/DDBJ databases">
        <title>Evolutionary Origins and Diversification of the Mycorrhizal Mutualists.</title>
        <authorList>
            <consortium name="DOE Joint Genome Institute"/>
            <consortium name="Mycorrhizal Genomics Consortium"/>
            <person name="Kohler A."/>
            <person name="Kuo A."/>
            <person name="Nagy L.G."/>
            <person name="Floudas D."/>
            <person name="Copeland A."/>
            <person name="Barry K.W."/>
            <person name="Cichocki N."/>
            <person name="Veneault-Fourrey C."/>
            <person name="LaButti K."/>
            <person name="Lindquist E.A."/>
            <person name="Lipzen A."/>
            <person name="Lundell T."/>
            <person name="Morin E."/>
            <person name="Murat C."/>
            <person name="Riley R."/>
            <person name="Ohm R."/>
            <person name="Sun H."/>
            <person name="Tunlid A."/>
            <person name="Henrissat B."/>
            <person name="Grigoriev I.V."/>
            <person name="Hibbett D.S."/>
            <person name="Martin F."/>
        </authorList>
    </citation>
    <scope>NUCLEOTIDE SEQUENCE [LARGE SCALE GENOMIC DNA]</scope>
    <source>
        <strain evidence="5">MUT 4182</strain>
    </source>
</reference>
<keyword evidence="5" id="KW-1185">Reference proteome</keyword>
<evidence type="ECO:0000256" key="2">
    <source>
        <dbReference type="ARBA" id="ARBA00022679"/>
    </source>
</evidence>
<name>A0A0C3L9M7_9AGAM</name>
<feature type="domain" description="Glycosyl transferase CAP10" evidence="3">
    <location>
        <begin position="305"/>
        <end position="614"/>
    </location>
</feature>
<dbReference type="Proteomes" id="UP000054248">
    <property type="component" value="Unassembled WGS sequence"/>
</dbReference>
<protein>
    <recommendedName>
        <fullName evidence="3">Glycosyl transferase CAP10 domain-containing protein</fullName>
    </recommendedName>
</protein>
<sequence>MSGSPLSLANPRTRLAVILTTFFALVFLILSPRSSDNYTAPYPKPRTESWKSTANRWLGWSAKKTVEEVQHPIPKLMHEAQVNFRSLITRQSKTLSAAVKEYRKRYKRDPPKGFDEWFAFAQSNKAKIIDEYDNLIRDLEPFWSMSGQELRRRALQIGSLPSVDLVRLVNGSTTTVNLEKGYEDAEVSARAKGFRVMMEKFQNKLPDMDFPINAKAEGRILVPWENNKYPNTTKQDSSGGVEDMLGGPFIPDWRGDGSVWEAYRKTCSPDSQARRLFGALRPNSNTVQRPLNRLEAATIGDGLPTRPDGDFNFQEAVDDKYDFCAHPWARFNQGHFFSDWRTIPVLYPIFSPAKGDGYSDIMIPSHYYYSSTKRYTYGWDPVNMILSDDDENEQPWEKKKNLIFWRGATTGGGSSPPGFLAQYQRHRFIKMTSDTSDTNRTVVFPHPEGSNEYAYAKVPAPKLNSEIMDTAFTKAVGCTQYPGGCDGMRKDLRFADAVPLGEHWKYKYLIDFDGMGYSARLFAFLMSESAVIKSTVYREFFSDWIQPWLHYIPLSSHYSEIYNIHAYFSGATPSMLEAINKANQTNSQEVKVVTDAWHDGDAQLRKIARAGRKWKMTIGRKVDMEIYVYRLCLEYARLWSDDREAMGYKG</sequence>
<comment type="similarity">
    <text evidence="1">Belongs to the glycosyltransferase 90 family.</text>
</comment>
<dbReference type="Pfam" id="PF05686">
    <property type="entry name" value="Glyco_transf_90"/>
    <property type="match status" value="1"/>
</dbReference>
<dbReference type="PANTHER" id="PTHR12203">
    <property type="entry name" value="KDEL LYS-ASP-GLU-LEU CONTAINING - RELATED"/>
    <property type="match status" value="1"/>
</dbReference>
<proteinExistence type="inferred from homology"/>
<evidence type="ECO:0000256" key="1">
    <source>
        <dbReference type="ARBA" id="ARBA00010118"/>
    </source>
</evidence>
<dbReference type="PANTHER" id="PTHR12203:SF35">
    <property type="entry name" value="PROTEIN O-GLUCOSYLTRANSFERASE 1"/>
    <property type="match status" value="1"/>
</dbReference>
<reference evidence="4 5" key="1">
    <citation type="submission" date="2014-04" db="EMBL/GenBank/DDBJ databases">
        <authorList>
            <consortium name="DOE Joint Genome Institute"/>
            <person name="Kuo A."/>
            <person name="Girlanda M."/>
            <person name="Perotto S."/>
            <person name="Kohler A."/>
            <person name="Nagy L.G."/>
            <person name="Floudas D."/>
            <person name="Copeland A."/>
            <person name="Barry K.W."/>
            <person name="Cichocki N."/>
            <person name="Veneault-Fourrey C."/>
            <person name="LaButti K."/>
            <person name="Lindquist E.A."/>
            <person name="Lipzen A."/>
            <person name="Lundell T."/>
            <person name="Morin E."/>
            <person name="Murat C."/>
            <person name="Sun H."/>
            <person name="Tunlid A."/>
            <person name="Henrissat B."/>
            <person name="Grigoriev I.V."/>
            <person name="Hibbett D.S."/>
            <person name="Martin F."/>
            <person name="Nordberg H.P."/>
            <person name="Cantor M.N."/>
            <person name="Hua S.X."/>
        </authorList>
    </citation>
    <scope>NUCLEOTIDE SEQUENCE [LARGE SCALE GENOMIC DNA]</scope>
    <source>
        <strain evidence="4 5">MUT 4182</strain>
    </source>
</reference>
<dbReference type="STRING" id="1051891.A0A0C3L9M7"/>
<dbReference type="HOGENOM" id="CLU_005027_4_0_1"/>
<accession>A0A0C3L9M7</accession>
<organism evidence="4 5">
    <name type="scientific">Tulasnella calospora MUT 4182</name>
    <dbReference type="NCBI Taxonomy" id="1051891"/>
    <lineage>
        <taxon>Eukaryota</taxon>
        <taxon>Fungi</taxon>
        <taxon>Dikarya</taxon>
        <taxon>Basidiomycota</taxon>
        <taxon>Agaricomycotina</taxon>
        <taxon>Agaricomycetes</taxon>
        <taxon>Cantharellales</taxon>
        <taxon>Tulasnellaceae</taxon>
        <taxon>Tulasnella</taxon>
    </lineage>
</organism>
<dbReference type="InterPro" id="IPR051091">
    <property type="entry name" value="O-Glucosyltr/Glycosyltrsf_90"/>
</dbReference>
<dbReference type="OrthoDB" id="202415at2759"/>
<evidence type="ECO:0000313" key="5">
    <source>
        <dbReference type="Proteomes" id="UP000054248"/>
    </source>
</evidence>